<protein>
    <submittedName>
        <fullName evidence="1">Uncharacterized protein</fullName>
    </submittedName>
</protein>
<dbReference type="Proteomes" id="UP000326779">
    <property type="component" value="Chromosome"/>
</dbReference>
<sequence>MARIAKADYFAGDFLTTILKSSKAVPMLCDASGEIKRVVFDTDMGDFNVYVKYSTNPQKGWNYNSVPKKKRTYWNVLFSENEYGYLKNEFQQDGKNNLVAMVCTNKSLSESHIAILNLEETLACLKPTTDGGNRTITVSRTGRNQTFDCSGVDMAPLSYNPYVNHLRFFDEVRSDTE</sequence>
<dbReference type="EMBL" id="CP045143">
    <property type="protein sequence ID" value="QFR23622.1"/>
    <property type="molecule type" value="Genomic_DNA"/>
</dbReference>
<dbReference type="KEGG" id="lhb:D1010_09495"/>
<organism evidence="1 2">
    <name type="scientific">Schleiferilactobacillus harbinensis</name>
    <dbReference type="NCBI Taxonomy" id="304207"/>
    <lineage>
        <taxon>Bacteria</taxon>
        <taxon>Bacillati</taxon>
        <taxon>Bacillota</taxon>
        <taxon>Bacilli</taxon>
        <taxon>Lactobacillales</taxon>
        <taxon>Lactobacillaceae</taxon>
        <taxon>Schleiferilactobacillus</taxon>
    </lineage>
</organism>
<evidence type="ECO:0000313" key="1">
    <source>
        <dbReference type="EMBL" id="QFR23622.1"/>
    </source>
</evidence>
<proteinExistence type="predicted"/>
<dbReference type="RefSeq" id="WP_152260826.1">
    <property type="nucleotide sequence ID" value="NZ_CP045143.1"/>
</dbReference>
<gene>
    <name evidence="1" type="ORF">D1010_09495</name>
</gene>
<dbReference type="AlphaFoldDB" id="A0A5P8M535"/>
<evidence type="ECO:0000313" key="2">
    <source>
        <dbReference type="Proteomes" id="UP000326779"/>
    </source>
</evidence>
<accession>A0A5P8M535</accession>
<reference evidence="1 2" key="1">
    <citation type="submission" date="2019-10" db="EMBL/GenBank/DDBJ databases">
        <title>The completed genome of Lactobacillus harbinensis M1.</title>
        <authorList>
            <person name="Zheng Y."/>
        </authorList>
    </citation>
    <scope>NUCLEOTIDE SEQUENCE [LARGE SCALE GENOMIC DNA]</scope>
    <source>
        <strain evidence="1 2">M1</strain>
    </source>
</reference>
<name>A0A5P8M535_9LACO</name>